<feature type="region of interest" description="Disordered" evidence="1">
    <location>
        <begin position="38"/>
        <end position="58"/>
    </location>
</feature>
<accession>A0A1A8D241</accession>
<name>A0A1A8D241_NOTKA</name>
<feature type="non-terminal residue" evidence="2">
    <location>
        <position position="58"/>
    </location>
</feature>
<proteinExistence type="predicted"/>
<reference evidence="2" key="2">
    <citation type="submission" date="2016-06" db="EMBL/GenBank/DDBJ databases">
        <title>The genome of a short-lived fish provides insights into sex chromosome evolution and the genetic control of aging.</title>
        <authorList>
            <person name="Reichwald K."/>
            <person name="Felder M."/>
            <person name="Petzold A."/>
            <person name="Koch P."/>
            <person name="Groth M."/>
            <person name="Platzer M."/>
        </authorList>
    </citation>
    <scope>NUCLEOTIDE SEQUENCE</scope>
    <source>
        <tissue evidence="2">Brain</tissue>
    </source>
</reference>
<sequence>KLSWQYVPCFQSKLKCCINALLFCSYWELRIKCIKSEDQAATTGSPESQPKNMMGTRL</sequence>
<feature type="compositionally biased region" description="Polar residues" evidence="1">
    <location>
        <begin position="39"/>
        <end position="51"/>
    </location>
</feature>
<evidence type="ECO:0000256" key="1">
    <source>
        <dbReference type="SAM" id="MobiDB-lite"/>
    </source>
</evidence>
<feature type="non-terminal residue" evidence="2">
    <location>
        <position position="1"/>
    </location>
</feature>
<gene>
    <name evidence="2" type="primary">Nfu_g_1_012608</name>
</gene>
<organism evidence="2">
    <name type="scientific">Nothobranchius kadleci</name>
    <name type="common">African annual killifish</name>
    <dbReference type="NCBI Taxonomy" id="1051664"/>
    <lineage>
        <taxon>Eukaryota</taxon>
        <taxon>Metazoa</taxon>
        <taxon>Chordata</taxon>
        <taxon>Craniata</taxon>
        <taxon>Vertebrata</taxon>
        <taxon>Euteleostomi</taxon>
        <taxon>Actinopterygii</taxon>
        <taxon>Neopterygii</taxon>
        <taxon>Teleostei</taxon>
        <taxon>Neoteleostei</taxon>
        <taxon>Acanthomorphata</taxon>
        <taxon>Ovalentaria</taxon>
        <taxon>Atherinomorphae</taxon>
        <taxon>Cyprinodontiformes</taxon>
        <taxon>Nothobranchiidae</taxon>
        <taxon>Nothobranchius</taxon>
    </lineage>
</organism>
<dbReference type="AlphaFoldDB" id="A0A1A8D241"/>
<dbReference type="EMBL" id="HADZ01021387">
    <property type="protein sequence ID" value="SBP85328.1"/>
    <property type="molecule type" value="Transcribed_RNA"/>
</dbReference>
<evidence type="ECO:0000313" key="2">
    <source>
        <dbReference type="EMBL" id="SBP85328.1"/>
    </source>
</evidence>
<reference evidence="2" key="1">
    <citation type="submission" date="2016-05" db="EMBL/GenBank/DDBJ databases">
        <authorList>
            <person name="Lavstsen T."/>
            <person name="Jespersen J.S."/>
        </authorList>
    </citation>
    <scope>NUCLEOTIDE SEQUENCE</scope>
    <source>
        <tissue evidence="2">Brain</tissue>
    </source>
</reference>
<protein>
    <submittedName>
        <fullName evidence="2">Uncharacterized protein</fullName>
    </submittedName>
</protein>